<evidence type="ECO:0000256" key="1">
    <source>
        <dbReference type="SAM" id="SignalP"/>
    </source>
</evidence>
<protein>
    <recommendedName>
        <fullName evidence="4">Lipoprotein</fullName>
    </recommendedName>
</protein>
<dbReference type="RefSeq" id="WP_148085976.1">
    <property type="nucleotide sequence ID" value="NZ_RJKE01000001.1"/>
</dbReference>
<evidence type="ECO:0000313" key="2">
    <source>
        <dbReference type="EMBL" id="ROO85655.1"/>
    </source>
</evidence>
<feature type="signal peptide" evidence="1">
    <location>
        <begin position="1"/>
        <end position="21"/>
    </location>
</feature>
<dbReference type="SUPFAM" id="SSF58087">
    <property type="entry name" value="Variant surface glycoprotein (N-terminal domain)"/>
    <property type="match status" value="1"/>
</dbReference>
<sequence>MRKTVAVLIASCLFFALPAPAASAAAAPKLTSYGYGKLKIGQTKAKALKTGLIKLTGNAGSGCTTFVFKKKPKAASGYLSNKYGVIAIFAAKSMKTPKGIGLGSTKSAVKKAYPKLTQGPNVYSAPAPGNKTAEYLFLFGPDNKVYEMGLVHKKQHCFN</sequence>
<organism evidence="2 3">
    <name type="scientific">Actinocorallia herbida</name>
    <dbReference type="NCBI Taxonomy" id="58109"/>
    <lineage>
        <taxon>Bacteria</taxon>
        <taxon>Bacillati</taxon>
        <taxon>Actinomycetota</taxon>
        <taxon>Actinomycetes</taxon>
        <taxon>Streptosporangiales</taxon>
        <taxon>Thermomonosporaceae</taxon>
        <taxon>Actinocorallia</taxon>
    </lineage>
</organism>
<keyword evidence="3" id="KW-1185">Reference proteome</keyword>
<evidence type="ECO:0008006" key="4">
    <source>
        <dbReference type="Google" id="ProtNLM"/>
    </source>
</evidence>
<gene>
    <name evidence="2" type="ORF">EDD29_3201</name>
</gene>
<feature type="chain" id="PRO_5038881457" description="Lipoprotein" evidence="1">
    <location>
        <begin position="22"/>
        <end position="159"/>
    </location>
</feature>
<name>A0A3N1CWP9_9ACTN</name>
<comment type="caution">
    <text evidence="2">The sequence shown here is derived from an EMBL/GenBank/DDBJ whole genome shotgun (WGS) entry which is preliminary data.</text>
</comment>
<evidence type="ECO:0000313" key="3">
    <source>
        <dbReference type="Proteomes" id="UP000272400"/>
    </source>
</evidence>
<keyword evidence="1" id="KW-0732">Signal</keyword>
<dbReference type="Proteomes" id="UP000272400">
    <property type="component" value="Unassembled WGS sequence"/>
</dbReference>
<dbReference type="AlphaFoldDB" id="A0A3N1CWP9"/>
<dbReference type="OrthoDB" id="3695075at2"/>
<accession>A0A3N1CWP9</accession>
<dbReference type="EMBL" id="RJKE01000001">
    <property type="protein sequence ID" value="ROO85655.1"/>
    <property type="molecule type" value="Genomic_DNA"/>
</dbReference>
<proteinExistence type="predicted"/>
<reference evidence="2 3" key="1">
    <citation type="submission" date="2018-11" db="EMBL/GenBank/DDBJ databases">
        <title>Sequencing the genomes of 1000 actinobacteria strains.</title>
        <authorList>
            <person name="Klenk H.-P."/>
        </authorList>
    </citation>
    <scope>NUCLEOTIDE SEQUENCE [LARGE SCALE GENOMIC DNA]</scope>
    <source>
        <strain evidence="2 3">DSM 44254</strain>
    </source>
</reference>